<keyword evidence="2" id="KW-1133">Transmembrane helix</keyword>
<keyword evidence="2" id="KW-0812">Transmembrane</keyword>
<evidence type="ECO:0000256" key="1">
    <source>
        <dbReference type="SAM" id="MobiDB-lite"/>
    </source>
</evidence>
<feature type="compositionally biased region" description="Low complexity" evidence="1">
    <location>
        <begin position="8"/>
        <end position="21"/>
    </location>
</feature>
<comment type="caution">
    <text evidence="3">The sequence shown here is derived from an EMBL/GenBank/DDBJ whole genome shotgun (WGS) entry which is preliminary data.</text>
</comment>
<feature type="compositionally biased region" description="Low complexity" evidence="1">
    <location>
        <begin position="51"/>
        <end position="60"/>
    </location>
</feature>
<name>A0A3M8X7L7_9ACTN</name>
<feature type="compositionally biased region" description="Basic residues" evidence="1">
    <location>
        <begin position="62"/>
        <end position="81"/>
    </location>
</feature>
<dbReference type="RefSeq" id="WP_123098210.1">
    <property type="nucleotide sequence ID" value="NZ_RIBZ01000026.1"/>
</dbReference>
<protein>
    <submittedName>
        <fullName evidence="3">Uncharacterized protein</fullName>
    </submittedName>
</protein>
<gene>
    <name evidence="3" type="ORF">EEJ42_01380</name>
</gene>
<keyword evidence="4" id="KW-1185">Reference proteome</keyword>
<dbReference type="Proteomes" id="UP000275401">
    <property type="component" value="Unassembled WGS sequence"/>
</dbReference>
<proteinExistence type="predicted"/>
<evidence type="ECO:0000313" key="4">
    <source>
        <dbReference type="Proteomes" id="UP000275401"/>
    </source>
</evidence>
<reference evidence="3 4" key="1">
    <citation type="submission" date="2018-11" db="EMBL/GenBank/DDBJ databases">
        <title>The Potential of Streptomyces as Biocontrol Agents against the Tomato grey mould, Botrytis cinerea (Gray mold) Frontiers in Microbiology.</title>
        <authorList>
            <person name="Li D."/>
        </authorList>
    </citation>
    <scope>NUCLEOTIDE SEQUENCE [LARGE SCALE GENOMIC DNA]</scope>
    <source>
        <strain evidence="3 4">NEAU-LD23</strain>
    </source>
</reference>
<keyword evidence="2" id="KW-0472">Membrane</keyword>
<evidence type="ECO:0000256" key="2">
    <source>
        <dbReference type="SAM" id="Phobius"/>
    </source>
</evidence>
<organism evidence="3 4">
    <name type="scientific">Streptomyces botrytidirepellens</name>
    <dbReference type="NCBI Taxonomy" id="2486417"/>
    <lineage>
        <taxon>Bacteria</taxon>
        <taxon>Bacillati</taxon>
        <taxon>Actinomycetota</taxon>
        <taxon>Actinomycetes</taxon>
        <taxon>Kitasatosporales</taxon>
        <taxon>Streptomycetaceae</taxon>
        <taxon>Streptomyces</taxon>
    </lineage>
</organism>
<feature type="region of interest" description="Disordered" evidence="1">
    <location>
        <begin position="1"/>
        <end position="136"/>
    </location>
</feature>
<dbReference type="AlphaFoldDB" id="A0A3M8X7L7"/>
<accession>A0A3M8X7L7</accession>
<feature type="transmembrane region" description="Helical" evidence="2">
    <location>
        <begin position="174"/>
        <end position="191"/>
    </location>
</feature>
<feature type="compositionally biased region" description="Basic residues" evidence="1">
    <location>
        <begin position="95"/>
        <end position="120"/>
    </location>
</feature>
<sequence>MLDELLRRAAAGATSTAPPARQQADHQAALDELMPPERAAAGRQIARRDQLASAPPLALPRHPPRLLRRRLARRPAGKRPRANPSARVGPSSPYHQRRRRSRHPGRNRAPHHPSSCRRRLAVPALPGPQGEESDPAVAKEAFGRETYKQRNAVERCINKLKQWRGLATRYDKTAAIYLAGLHIAAIFIWPAR</sequence>
<evidence type="ECO:0000313" key="3">
    <source>
        <dbReference type="EMBL" id="RNG38236.1"/>
    </source>
</evidence>
<dbReference type="EMBL" id="RIBZ01000026">
    <property type="protein sequence ID" value="RNG38236.1"/>
    <property type="molecule type" value="Genomic_DNA"/>
</dbReference>